<protein>
    <submittedName>
        <fullName evidence="4">Flavodoxin family protein</fullName>
    </submittedName>
</protein>
<comment type="similarity">
    <text evidence="1">Belongs to the NAD(P)H dehydrogenase (quinone) family.</text>
</comment>
<dbReference type="InterPro" id="IPR029039">
    <property type="entry name" value="Flavoprotein-like_sf"/>
</dbReference>
<keyword evidence="5" id="KW-1185">Reference proteome</keyword>
<evidence type="ECO:0000313" key="4">
    <source>
        <dbReference type="EMBL" id="QDH21100.1"/>
    </source>
</evidence>
<dbReference type="Gene3D" id="3.40.50.360">
    <property type="match status" value="1"/>
</dbReference>
<evidence type="ECO:0000256" key="1">
    <source>
        <dbReference type="ARBA" id="ARBA00006252"/>
    </source>
</evidence>
<dbReference type="GO" id="GO:0003955">
    <property type="term" value="F:NAD(P)H dehydrogenase (quinone) activity"/>
    <property type="evidence" value="ECO:0007669"/>
    <property type="project" value="TreeGrafter"/>
</dbReference>
<dbReference type="Pfam" id="PF02525">
    <property type="entry name" value="Flavodoxin_2"/>
    <property type="match status" value="1"/>
</dbReference>
<organism evidence="4 5">
    <name type="scientific">Saccharibacillus brassicae</name>
    <dbReference type="NCBI Taxonomy" id="2583377"/>
    <lineage>
        <taxon>Bacteria</taxon>
        <taxon>Bacillati</taxon>
        <taxon>Bacillota</taxon>
        <taxon>Bacilli</taxon>
        <taxon>Bacillales</taxon>
        <taxon>Paenibacillaceae</taxon>
        <taxon>Saccharibacillus</taxon>
    </lineage>
</organism>
<evidence type="ECO:0000256" key="2">
    <source>
        <dbReference type="ARBA" id="ARBA00023002"/>
    </source>
</evidence>
<dbReference type="OrthoDB" id="9798454at2"/>
<dbReference type="EMBL" id="CP041217">
    <property type="protein sequence ID" value="QDH21100.1"/>
    <property type="molecule type" value="Genomic_DNA"/>
</dbReference>
<accession>A0A4Y6UWW7</accession>
<dbReference type="Proteomes" id="UP000316968">
    <property type="component" value="Chromosome"/>
</dbReference>
<dbReference type="InterPro" id="IPR051545">
    <property type="entry name" value="NAD(P)H_dehydrogenase_qn"/>
</dbReference>
<reference evidence="4 5" key="1">
    <citation type="submission" date="2019-06" db="EMBL/GenBank/DDBJ databases">
        <title>Saccharibacillus brassicae sp. nov., an endophytic bacterium isolated from Chinese cabbage seeds (Brassica pekinensis).</title>
        <authorList>
            <person name="Jiang L."/>
            <person name="Lee J."/>
            <person name="Kim S.W."/>
        </authorList>
    </citation>
    <scope>NUCLEOTIDE SEQUENCE [LARGE SCALE GENOMIC DNA]</scope>
    <source>
        <strain evidence="5">KCTC 43072 / ATSA2</strain>
    </source>
</reference>
<dbReference type="InterPro" id="IPR003680">
    <property type="entry name" value="Flavodoxin_fold"/>
</dbReference>
<keyword evidence="2" id="KW-0560">Oxidoreductase</keyword>
<name>A0A4Y6UWW7_SACBS</name>
<dbReference type="PANTHER" id="PTHR10204:SF34">
    <property type="entry name" value="NAD(P)H DEHYDROGENASE [QUINONE] 1 ISOFORM 1"/>
    <property type="match status" value="1"/>
</dbReference>
<dbReference type="RefSeq" id="WP_141447647.1">
    <property type="nucleotide sequence ID" value="NZ_CP041217.1"/>
</dbReference>
<dbReference type="KEGG" id="saca:FFV09_09700"/>
<evidence type="ECO:0000313" key="5">
    <source>
        <dbReference type="Proteomes" id="UP000316968"/>
    </source>
</evidence>
<evidence type="ECO:0000259" key="3">
    <source>
        <dbReference type="Pfam" id="PF02525"/>
    </source>
</evidence>
<dbReference type="AlphaFoldDB" id="A0A4Y6UWW7"/>
<dbReference type="PANTHER" id="PTHR10204">
    <property type="entry name" value="NAD P H OXIDOREDUCTASE-RELATED"/>
    <property type="match status" value="1"/>
</dbReference>
<proteinExistence type="inferred from homology"/>
<dbReference type="GO" id="GO:0005829">
    <property type="term" value="C:cytosol"/>
    <property type="evidence" value="ECO:0007669"/>
    <property type="project" value="TreeGrafter"/>
</dbReference>
<sequence length="195" mass="22463">MNMLLIYAHPNHQSLSYAFMQQVLRGGGENPGVKEVRVLDLYEEGFDPVLVFNEDKRRRDMHIDPELSRHRELLMWADKIVLIYPIWWGRPPAMMLGFVDRMFASKFAYLDKGGLMPEGLMKGKSVVCISVMKGPTGYLRLVMGNAHQVLMRRALFGYVGIKKVKFFEFGGMESPKGKHAQKLDKVYKYFRAVAQ</sequence>
<gene>
    <name evidence="4" type="ORF">FFV09_09700</name>
</gene>
<feature type="domain" description="Flavodoxin-like fold" evidence="3">
    <location>
        <begin position="1"/>
        <end position="181"/>
    </location>
</feature>
<dbReference type="SUPFAM" id="SSF52218">
    <property type="entry name" value="Flavoproteins"/>
    <property type="match status" value="1"/>
</dbReference>